<proteinExistence type="predicted"/>
<organism evidence="1 2">
    <name type="scientific">Tabrizicola oligotrophica</name>
    <dbReference type="NCBI Taxonomy" id="2710650"/>
    <lineage>
        <taxon>Bacteria</taxon>
        <taxon>Pseudomonadati</taxon>
        <taxon>Pseudomonadota</taxon>
        <taxon>Alphaproteobacteria</taxon>
        <taxon>Rhodobacterales</taxon>
        <taxon>Paracoccaceae</taxon>
        <taxon>Tabrizicola</taxon>
    </lineage>
</organism>
<accession>A0A6M0QXN3</accession>
<name>A0A6M0QXN3_9RHOB</name>
<evidence type="ECO:0000313" key="2">
    <source>
        <dbReference type="Proteomes" id="UP000477782"/>
    </source>
</evidence>
<dbReference type="Proteomes" id="UP000477782">
    <property type="component" value="Unassembled WGS sequence"/>
</dbReference>
<protein>
    <recommendedName>
        <fullName evidence="3">Phage-Barnase-EndoU-ColicinE5/D-RelE like nuclease 3 domain-containing protein</fullName>
    </recommendedName>
</protein>
<dbReference type="AlphaFoldDB" id="A0A6M0QXN3"/>
<reference evidence="1 2" key="1">
    <citation type="submission" date="2020-02" db="EMBL/GenBank/DDBJ databases">
        <authorList>
            <person name="Chen W.-M."/>
        </authorList>
    </citation>
    <scope>NUCLEOTIDE SEQUENCE [LARGE SCALE GENOMIC DNA]</scope>
    <source>
        <strain evidence="1 2">KMS-5</strain>
    </source>
</reference>
<evidence type="ECO:0000313" key="1">
    <source>
        <dbReference type="EMBL" id="NEY92266.1"/>
    </source>
</evidence>
<comment type="caution">
    <text evidence="1">The sequence shown here is derived from an EMBL/GenBank/DDBJ whole genome shotgun (WGS) entry which is preliminary data.</text>
</comment>
<keyword evidence="2" id="KW-1185">Reference proteome</keyword>
<gene>
    <name evidence="1" type="ORF">G4Z14_18455</name>
</gene>
<evidence type="ECO:0008006" key="3">
    <source>
        <dbReference type="Google" id="ProtNLM"/>
    </source>
</evidence>
<sequence>MNKKNKLFDILPGALPDDLIYDTLGIEVEPGEVKFAAPAQKHAHSRHPQDVPLIIPHLSQVISDPLYMGDDFKNPGKIELVRFIPGTSGKAALIAITVEKNDNDGYYHVCSSYLITQAEVDQKRGKGILKRVTKKYFP</sequence>
<dbReference type="EMBL" id="JAAIVJ010000028">
    <property type="protein sequence ID" value="NEY92266.1"/>
    <property type="molecule type" value="Genomic_DNA"/>
</dbReference>
<dbReference type="RefSeq" id="WP_164628424.1">
    <property type="nucleotide sequence ID" value="NZ_JAAIVJ010000028.1"/>
</dbReference>